<proteinExistence type="inferred from homology"/>
<feature type="domain" description="RING-type" evidence="13">
    <location>
        <begin position="18"/>
        <end position="58"/>
    </location>
</feature>
<dbReference type="AlphaFoldDB" id="A0A9J7MP79"/>
<dbReference type="SUPFAM" id="SSF101898">
    <property type="entry name" value="NHL repeat"/>
    <property type="match status" value="1"/>
</dbReference>
<dbReference type="Gene3D" id="2.120.10.30">
    <property type="entry name" value="TolB, C-terminal domain"/>
    <property type="match status" value="2"/>
</dbReference>
<name>A0A9J7MP79_BRAFL</name>
<dbReference type="InterPro" id="IPR013783">
    <property type="entry name" value="Ig-like_fold"/>
</dbReference>
<feature type="repeat" description="NHL" evidence="11">
    <location>
        <begin position="583"/>
        <end position="626"/>
    </location>
</feature>
<sequence length="725" mass="80621">MVTAKFSLEEFDDKLLTCPVCKGMYNNPRILPCLHTFCANCLEMWRKGEVQFTCPTCRQQVRLKGPDVSSFPSSFYINNLLDFRAVHHSNAKRLRASCGMCESDASMEGTCGDCKLLLCGNCLTGHGNSPALKDHYIIALHERNDPSSRSKFTRTQYCPQHADQRRTFYCQPCDKLVCQDCTTTEHQQGPNHDPQEVGLVALKYKDELQTLVGKSQDAADALKRTKVVVGKELTTISTNCQIVKQEIKEHFAELRAKLDKEEQEVTRKLAKMEKTQKEPLMKEEQELEESLQSTEEGLEFCTDILARGNDVEIITLRKQLEDRLDSLCSSQIQHEGLKNHVSFRSTVHISCELSLTCKPLVITEPPVESLPTTVVFRPNDGQVLEGNLQVTVTSPEGHRVEIDTDRTSEGAYQAVWRPQTLGKHEVGVTMEGEGSLCSSLSIDVGTNNPVLKFGQEGSQQGQFNNPRDVAVSDNRLYVADTFNDRIQVFDLSGNFRQSFPTEAASPWSLSVHTDGSLVVYAGEEVVKFSQSGEVLHRFSMGVYVASSGGTVPGGLAVQSNGRIVVTGNKDHCVFLFEANGTLVKKVGRKGHGEGEFDKPNCVCMDRDDNVIVTDHDNFRIQVFDKDLNFKYQFGQEGDQPQDMCMPLGVTTDSRGNIVLANLGPDLSDVEHGLAVQVYHSDGTWVSTITSDGDKPYEPIGIAVTKDGHAFVSDGTDNCIRKYRYW</sequence>
<dbReference type="Gene3D" id="3.30.40.10">
    <property type="entry name" value="Zinc/RING finger domain, C3HC4 (zinc finger)"/>
    <property type="match status" value="1"/>
</dbReference>
<dbReference type="Pfam" id="PF01436">
    <property type="entry name" value="NHL"/>
    <property type="match status" value="2"/>
</dbReference>
<dbReference type="InterPro" id="IPR017868">
    <property type="entry name" value="Filamin/ABP280_repeat-like"/>
</dbReference>
<protein>
    <recommendedName>
        <fullName evidence="3">RING-type E3 ubiquitin transferase</fullName>
        <ecNumber evidence="3">2.3.2.27</ecNumber>
    </recommendedName>
</protein>
<evidence type="ECO:0000313" key="15">
    <source>
        <dbReference type="Proteomes" id="UP000001554"/>
    </source>
</evidence>
<dbReference type="PROSITE" id="PS51125">
    <property type="entry name" value="NHL"/>
    <property type="match status" value="2"/>
</dbReference>
<dbReference type="SUPFAM" id="SSF81296">
    <property type="entry name" value="E set domains"/>
    <property type="match status" value="1"/>
</dbReference>
<evidence type="ECO:0000313" key="16">
    <source>
        <dbReference type="RefSeq" id="XP_035673999.1"/>
    </source>
</evidence>
<dbReference type="SUPFAM" id="SSF57845">
    <property type="entry name" value="B-box zinc-binding domain"/>
    <property type="match status" value="1"/>
</dbReference>
<evidence type="ECO:0000256" key="1">
    <source>
        <dbReference type="ARBA" id="ARBA00000900"/>
    </source>
</evidence>
<dbReference type="GO" id="GO:0061630">
    <property type="term" value="F:ubiquitin protein ligase activity"/>
    <property type="evidence" value="ECO:0000318"/>
    <property type="project" value="GO_Central"/>
</dbReference>
<feature type="repeat" description="NHL" evidence="11">
    <location>
        <begin position="450"/>
        <end position="492"/>
    </location>
</feature>
<accession>A0A9J7MP79</accession>
<dbReference type="OMA" id="CESDASM"/>
<evidence type="ECO:0000256" key="5">
    <source>
        <dbReference type="ARBA" id="ARBA00022723"/>
    </source>
</evidence>
<dbReference type="InterPro" id="IPR011042">
    <property type="entry name" value="6-blade_b-propeller_TolB-like"/>
</dbReference>
<dbReference type="InterPro" id="IPR001258">
    <property type="entry name" value="NHL_repeat"/>
</dbReference>
<keyword evidence="8" id="KW-0862">Zinc</keyword>
<organism evidence="15 16">
    <name type="scientific">Branchiostoma floridae</name>
    <name type="common">Florida lancelet</name>
    <name type="synonym">Amphioxus</name>
    <dbReference type="NCBI Taxonomy" id="7739"/>
    <lineage>
        <taxon>Eukaryota</taxon>
        <taxon>Metazoa</taxon>
        <taxon>Chordata</taxon>
        <taxon>Cephalochordata</taxon>
        <taxon>Leptocardii</taxon>
        <taxon>Amphioxiformes</taxon>
        <taxon>Branchiostomatidae</taxon>
        <taxon>Branchiostoma</taxon>
    </lineage>
</organism>
<dbReference type="Proteomes" id="UP000001554">
    <property type="component" value="Chromosome 4"/>
</dbReference>
<dbReference type="InterPro" id="IPR013087">
    <property type="entry name" value="Znf_C2H2_type"/>
</dbReference>
<dbReference type="PROSITE" id="PS50119">
    <property type="entry name" value="ZF_BBOX"/>
    <property type="match status" value="1"/>
</dbReference>
<dbReference type="Gene3D" id="3.30.160.60">
    <property type="entry name" value="Classic Zinc Finger"/>
    <property type="match status" value="1"/>
</dbReference>
<gene>
    <name evidence="16" type="primary">LOC118414220</name>
</gene>
<dbReference type="PROSITE" id="PS50089">
    <property type="entry name" value="ZF_RING_2"/>
    <property type="match status" value="1"/>
</dbReference>
<keyword evidence="6" id="KW-0677">Repeat</keyword>
<dbReference type="SMART" id="SM00184">
    <property type="entry name" value="RING"/>
    <property type="match status" value="1"/>
</dbReference>
<evidence type="ECO:0000256" key="11">
    <source>
        <dbReference type="PROSITE-ProRule" id="PRU00504"/>
    </source>
</evidence>
<dbReference type="PROSITE" id="PS00518">
    <property type="entry name" value="ZF_RING_1"/>
    <property type="match status" value="1"/>
</dbReference>
<feature type="domain" description="B box-type" evidence="14">
    <location>
        <begin position="153"/>
        <end position="197"/>
    </location>
</feature>
<dbReference type="OrthoDB" id="252722at2759"/>
<reference evidence="15" key="1">
    <citation type="journal article" date="2020" name="Nat. Ecol. Evol.">
        <title>Deeply conserved synteny resolves early events in vertebrate evolution.</title>
        <authorList>
            <person name="Simakov O."/>
            <person name="Marletaz F."/>
            <person name="Yue J.X."/>
            <person name="O'Connell B."/>
            <person name="Jenkins J."/>
            <person name="Brandt A."/>
            <person name="Calef R."/>
            <person name="Tung C.H."/>
            <person name="Huang T.K."/>
            <person name="Schmutz J."/>
            <person name="Satoh N."/>
            <person name="Yu J.K."/>
            <person name="Putnam N.H."/>
            <person name="Green R.E."/>
            <person name="Rokhsar D.S."/>
        </authorList>
    </citation>
    <scope>NUCLEOTIDE SEQUENCE [LARGE SCALE GENOMIC DNA]</scope>
    <source>
        <strain evidence="15">S238N-H82</strain>
    </source>
</reference>
<dbReference type="GO" id="GO:0008270">
    <property type="term" value="F:zinc ion binding"/>
    <property type="evidence" value="ECO:0007669"/>
    <property type="project" value="UniProtKB-KW"/>
</dbReference>
<dbReference type="Gene3D" id="2.60.40.10">
    <property type="entry name" value="Immunoglobulins"/>
    <property type="match status" value="1"/>
</dbReference>
<evidence type="ECO:0000256" key="8">
    <source>
        <dbReference type="ARBA" id="ARBA00022833"/>
    </source>
</evidence>
<reference evidence="16" key="2">
    <citation type="submission" date="2025-08" db="UniProtKB">
        <authorList>
            <consortium name="RefSeq"/>
        </authorList>
    </citation>
    <scope>IDENTIFICATION</scope>
    <source>
        <strain evidence="16">S238N-H82</strain>
        <tissue evidence="16">Testes</tissue>
    </source>
</reference>
<evidence type="ECO:0000256" key="9">
    <source>
        <dbReference type="PROSITE-ProRule" id="PRU00024"/>
    </source>
</evidence>
<dbReference type="SUPFAM" id="SSF57850">
    <property type="entry name" value="RING/U-box"/>
    <property type="match status" value="1"/>
</dbReference>
<dbReference type="PROSITE" id="PS00028">
    <property type="entry name" value="ZINC_FINGER_C2H2_1"/>
    <property type="match status" value="1"/>
</dbReference>
<evidence type="ECO:0000256" key="10">
    <source>
        <dbReference type="PROSITE-ProRule" id="PRU00087"/>
    </source>
</evidence>
<comment type="similarity">
    <text evidence="2">Belongs to the TRIM/RBCC family.</text>
</comment>
<dbReference type="Pfam" id="PF13445">
    <property type="entry name" value="zf-RING_UBOX"/>
    <property type="match status" value="1"/>
</dbReference>
<dbReference type="PANTHER" id="PTHR25462:SF229">
    <property type="entry name" value="TRANSCRIPTION INTERMEDIARY FACTOR 1-BETA"/>
    <property type="match status" value="1"/>
</dbReference>
<evidence type="ECO:0000256" key="7">
    <source>
        <dbReference type="ARBA" id="ARBA00022771"/>
    </source>
</evidence>
<comment type="catalytic activity">
    <reaction evidence="1">
        <text>S-ubiquitinyl-[E2 ubiquitin-conjugating enzyme]-L-cysteine + [acceptor protein]-L-lysine = [E2 ubiquitin-conjugating enzyme]-L-cysteine + N(6)-ubiquitinyl-[acceptor protein]-L-lysine.</text>
        <dbReference type="EC" id="2.3.2.27"/>
    </reaction>
</comment>
<evidence type="ECO:0000259" key="13">
    <source>
        <dbReference type="PROSITE" id="PS50089"/>
    </source>
</evidence>
<keyword evidence="15" id="KW-1185">Reference proteome</keyword>
<evidence type="ECO:0000256" key="12">
    <source>
        <dbReference type="SAM" id="Coils"/>
    </source>
</evidence>
<evidence type="ECO:0000256" key="2">
    <source>
        <dbReference type="ARBA" id="ARBA00008518"/>
    </source>
</evidence>
<dbReference type="InterPro" id="IPR000315">
    <property type="entry name" value="Znf_B-box"/>
</dbReference>
<dbReference type="Pfam" id="PF00643">
    <property type="entry name" value="zf-B_box"/>
    <property type="match status" value="1"/>
</dbReference>
<dbReference type="InterPro" id="IPR014756">
    <property type="entry name" value="Ig_E-set"/>
</dbReference>
<keyword evidence="12" id="KW-0175">Coiled coil</keyword>
<dbReference type="RefSeq" id="XP_035673999.1">
    <property type="nucleotide sequence ID" value="XM_035818106.1"/>
</dbReference>
<dbReference type="InterPro" id="IPR001841">
    <property type="entry name" value="Znf_RING"/>
</dbReference>
<dbReference type="InterPro" id="IPR017907">
    <property type="entry name" value="Znf_RING_CS"/>
</dbReference>
<dbReference type="PROSITE" id="PS50194">
    <property type="entry name" value="FILAMIN_REPEAT"/>
    <property type="match status" value="1"/>
</dbReference>
<dbReference type="Gene3D" id="4.10.830.40">
    <property type="match status" value="1"/>
</dbReference>
<dbReference type="InterPro" id="IPR047153">
    <property type="entry name" value="TRIM45/56/19-like"/>
</dbReference>
<dbReference type="CDD" id="cd05819">
    <property type="entry name" value="NHL"/>
    <property type="match status" value="1"/>
</dbReference>
<keyword evidence="7 9" id="KW-0863">Zinc-finger</keyword>
<dbReference type="InterPro" id="IPR027370">
    <property type="entry name" value="Znf-RING_euk"/>
</dbReference>
<dbReference type="KEGG" id="bfo:118414220"/>
<dbReference type="PANTHER" id="PTHR25462">
    <property type="entry name" value="BONUS, ISOFORM C-RELATED"/>
    <property type="match status" value="1"/>
</dbReference>
<dbReference type="InterPro" id="IPR013083">
    <property type="entry name" value="Znf_RING/FYVE/PHD"/>
</dbReference>
<dbReference type="GeneID" id="118414220"/>
<keyword evidence="5" id="KW-0479">Metal-binding</keyword>
<evidence type="ECO:0000256" key="3">
    <source>
        <dbReference type="ARBA" id="ARBA00012483"/>
    </source>
</evidence>
<evidence type="ECO:0000259" key="14">
    <source>
        <dbReference type="PROSITE" id="PS50119"/>
    </source>
</evidence>
<feature type="repeat" description="Filamin" evidence="10">
    <location>
        <begin position="385"/>
        <end position="444"/>
    </location>
</feature>
<keyword evidence="4" id="KW-0597">Phosphoprotein</keyword>
<dbReference type="SMART" id="SM00336">
    <property type="entry name" value="BBOX"/>
    <property type="match status" value="2"/>
</dbReference>
<dbReference type="EC" id="2.3.2.27" evidence="3"/>
<evidence type="ECO:0000256" key="6">
    <source>
        <dbReference type="ARBA" id="ARBA00022737"/>
    </source>
</evidence>
<feature type="coiled-coil region" evidence="12">
    <location>
        <begin position="244"/>
        <end position="278"/>
    </location>
</feature>
<evidence type="ECO:0000256" key="4">
    <source>
        <dbReference type="ARBA" id="ARBA00022553"/>
    </source>
</evidence>